<name>A0A0B0PTE3_GOSAR</name>
<organism evidence="1 2">
    <name type="scientific">Gossypium arboreum</name>
    <name type="common">Tree cotton</name>
    <name type="synonym">Gossypium nanking</name>
    <dbReference type="NCBI Taxonomy" id="29729"/>
    <lineage>
        <taxon>Eukaryota</taxon>
        <taxon>Viridiplantae</taxon>
        <taxon>Streptophyta</taxon>
        <taxon>Embryophyta</taxon>
        <taxon>Tracheophyta</taxon>
        <taxon>Spermatophyta</taxon>
        <taxon>Magnoliopsida</taxon>
        <taxon>eudicotyledons</taxon>
        <taxon>Gunneridae</taxon>
        <taxon>Pentapetalae</taxon>
        <taxon>rosids</taxon>
        <taxon>malvids</taxon>
        <taxon>Malvales</taxon>
        <taxon>Malvaceae</taxon>
        <taxon>Malvoideae</taxon>
        <taxon>Gossypium</taxon>
    </lineage>
</organism>
<evidence type="ECO:0000313" key="1">
    <source>
        <dbReference type="EMBL" id="KHG26681.1"/>
    </source>
</evidence>
<dbReference type="AlphaFoldDB" id="A0A0B0PTE3"/>
<dbReference type="EMBL" id="KN437950">
    <property type="protein sequence ID" value="KHG26681.1"/>
    <property type="molecule type" value="Genomic_DNA"/>
</dbReference>
<gene>
    <name evidence="1" type="ORF">F383_00516</name>
</gene>
<accession>A0A0B0PTE3</accession>
<keyword evidence="2" id="KW-1185">Reference proteome</keyword>
<dbReference type="Proteomes" id="UP000032142">
    <property type="component" value="Unassembled WGS sequence"/>
</dbReference>
<protein>
    <submittedName>
        <fullName evidence="1">Uncharacterized protein</fullName>
    </submittedName>
</protein>
<reference evidence="2" key="1">
    <citation type="submission" date="2014-09" db="EMBL/GenBank/DDBJ databases">
        <authorList>
            <person name="Mudge J."/>
            <person name="Ramaraj T."/>
            <person name="Lindquist I.E."/>
            <person name="Bharti A.K."/>
            <person name="Sundararajan A."/>
            <person name="Cameron C.T."/>
            <person name="Woodward J.E."/>
            <person name="May G.D."/>
            <person name="Brubaker C."/>
            <person name="Broadhvest J."/>
            <person name="Wilkins T.A."/>
        </authorList>
    </citation>
    <scope>NUCLEOTIDE SEQUENCE</scope>
    <source>
        <strain evidence="2">cv. AKA8401</strain>
    </source>
</reference>
<sequence>MSFRGKRGALWAPVFVRPNPDHRVFPHSRATSHTATRGHWWSKISVNPERSGGKRAHDARRWRW</sequence>
<evidence type="ECO:0000313" key="2">
    <source>
        <dbReference type="Proteomes" id="UP000032142"/>
    </source>
</evidence>
<proteinExistence type="predicted"/>